<accession>A0A212L419</accession>
<sequence length="71" mass="7700">MAVKTTYTFGNTAVRAVQRNTAILMRSIHYHANPLFYAAGPAAESDAYCLPTGRRHVPVQAGGRGYDAHHA</sequence>
<evidence type="ECO:0000313" key="1">
    <source>
        <dbReference type="EMBL" id="SCM72099.1"/>
    </source>
</evidence>
<gene>
    <name evidence="1" type="ORF">KL86DES1_20395</name>
</gene>
<dbReference type="EMBL" id="FMJC01000002">
    <property type="protein sequence ID" value="SCM72099.1"/>
    <property type="molecule type" value="Genomic_DNA"/>
</dbReference>
<protein>
    <submittedName>
        <fullName evidence="1">Uncharacterized protein</fullName>
    </submittedName>
</protein>
<organism evidence="1">
    <name type="scientific">uncultured Desulfovibrio sp</name>
    <dbReference type="NCBI Taxonomy" id="167968"/>
    <lineage>
        <taxon>Bacteria</taxon>
        <taxon>Pseudomonadati</taxon>
        <taxon>Thermodesulfobacteriota</taxon>
        <taxon>Desulfovibrionia</taxon>
        <taxon>Desulfovibrionales</taxon>
        <taxon>Desulfovibrionaceae</taxon>
        <taxon>Desulfovibrio</taxon>
        <taxon>environmental samples</taxon>
    </lineage>
</organism>
<name>A0A212L419_9BACT</name>
<proteinExistence type="predicted"/>
<dbReference type="AlphaFoldDB" id="A0A212L419"/>
<reference evidence="1" key="1">
    <citation type="submission" date="2016-08" db="EMBL/GenBank/DDBJ databases">
        <authorList>
            <person name="Seilhamer J.J."/>
        </authorList>
    </citation>
    <scope>NUCLEOTIDE SEQUENCE</scope>
    <source>
        <strain evidence="1">86-1</strain>
    </source>
</reference>